<evidence type="ECO:0000313" key="1">
    <source>
        <dbReference type="EMBL" id="OMF58694.1"/>
    </source>
</evidence>
<proteinExistence type="predicted"/>
<dbReference type="Proteomes" id="UP000187172">
    <property type="component" value="Unassembled WGS sequence"/>
</dbReference>
<comment type="caution">
    <text evidence="1">The sequence shown here is derived from an EMBL/GenBank/DDBJ whole genome shotgun (WGS) entry which is preliminary data.</text>
</comment>
<gene>
    <name evidence="1" type="ORF">BK138_09355</name>
</gene>
<dbReference type="RefSeq" id="WP_076168673.1">
    <property type="nucleotide sequence ID" value="NZ_MRTP01000001.1"/>
</dbReference>
<accession>A0A1R1F3L2</accession>
<sequence length="1418" mass="154842">MDIQTLRGLLAIKDGQVRLSTNTVPAPAMKAFLLAYYQDQDILITGAKPGEGDSDNTIVIEGKASAFLRVDQARVRAEIVWLPDKQDVRLTIRYELIGDQTGMTTWTFGQSFPNLPVVQNFTRSLSDPGVSPLTELRLRNSYFYVTTQRQQESVHGAPIEEGINFVGICLPPGSLQMLETLSGQDPAMVLYGTIQLPPIQGATIPPLPETPKAYPWNVTWTVYGISLQGRVGPGHTFGDKLEFQAPTFRLYSPADADWLSHNPSYEPAMALAGTINAPGAGISDMFTSELLLGVPSVVLTNDFSGVTLNKLAELVDFAGTDSSGGDGLLASLPDELKKLGDALGKIELMNATIALSVGLSSGIKVKYCYLTVGLPDAHWETLGGIRVKDIEATFYILYPFDSSQRSLRVNLSGTLVVEGVPIEIGTDIPDFYMYGQLVQTESLPLSTFNAYLPSGAHLTDLEVNELYLNLMPNQYISLGFVIAEKTPWVIDIGKNGIKLEDIEIYLNKDLNTGGKSGSLSGWIAIDDNVSVQAAYDLSGDFSIRGGIDRISLSSLIGWLVSDRLHLPFDLAFTQSTLLIDKTGSSYDFALGTELDGFGSLALEVRKTDQGWGFAAGLEIVQRASALSGLSALSIFEDIFPYDRALLAFSSIKDPKFQFPDMSKFQNPTIKTKKIELPKQAGGMQAGIYVYADTTLSRHKVTQSIAKLLKIPQDTELGFALFVGENPAENAKLTLYMTSQINTVTSVTAQFGGMIQNGDIGFFLMGTLNTQIQGQPTQFDVVLVVVENGLFVAGDMLNKGDKPLQFGVLQIRDVAVELGISFEGLPSIGFAAELDVEDFDSSIAIFFDLENPVNSMLAGSISDVSLLNIADAMAGDASVPEAFKPVLEKVAIKGTHTFQMDKKTADDLDNYRFEQIAAAFKQAGGVELPTSSGNIHLVVNAPGKVWHLTDMTRMNHYELTLVDDRINVSLEAQVYFVLPDSGVTIANTTFPQGMKVNGKLELLFIEEELSVDIEPSKGISIDAEMSPIVIGSKTFFSLTGANGKEKPQLSIASYPDTNRKSPYNDPHLIINAELHLLGATFLIDVYFDLQQEAFHFEVKEGSFLGNMFDIHAHFSSLTDFGAGAEVKIGVDQDLDFGALGHLHIQADVAATGDLGVQKSGTSGDVNIFAKTKLDFQFMGQDFHILEFELDVSTEAFAHYTSIAVGKIKAFFADIFNDVKKWLSYVFKKLLQGVDKVGEVLKNVFKQGWKEAAQLMKDVGYIADEITKEIAEGFEMAMDEVEGFVNDLFKVCSASTAYTMAEPPVASLSGLHVLVDLSQTEKGQQLLYHYYLHQEQVKRILEQSPGLRDELHALSGPQSEGNPIGDTVFFLLGLRRYADAELTASLDKAIVLLVEHHQTYGWRDYRTFLRQLNGGEASGV</sequence>
<keyword evidence="2" id="KW-1185">Reference proteome</keyword>
<organism evidence="1 2">
    <name type="scientific">Paenibacillus rhizosphaerae</name>
    <dbReference type="NCBI Taxonomy" id="297318"/>
    <lineage>
        <taxon>Bacteria</taxon>
        <taxon>Bacillati</taxon>
        <taxon>Bacillota</taxon>
        <taxon>Bacilli</taxon>
        <taxon>Bacillales</taxon>
        <taxon>Paenibacillaceae</taxon>
        <taxon>Paenibacillus</taxon>
    </lineage>
</organism>
<protein>
    <submittedName>
        <fullName evidence="1">Uncharacterized protein</fullName>
    </submittedName>
</protein>
<name>A0A1R1F3L2_9BACL</name>
<reference evidence="1 2" key="1">
    <citation type="submission" date="2016-11" db="EMBL/GenBank/DDBJ databases">
        <title>Paenibacillus species isolates.</title>
        <authorList>
            <person name="Beno S.M."/>
        </authorList>
    </citation>
    <scope>NUCLEOTIDE SEQUENCE [LARGE SCALE GENOMIC DNA]</scope>
    <source>
        <strain evidence="1 2">FSL R5-0378</strain>
    </source>
</reference>
<dbReference type="EMBL" id="MRTP01000001">
    <property type="protein sequence ID" value="OMF58694.1"/>
    <property type="molecule type" value="Genomic_DNA"/>
</dbReference>
<evidence type="ECO:0000313" key="2">
    <source>
        <dbReference type="Proteomes" id="UP000187172"/>
    </source>
</evidence>
<dbReference type="STRING" id="297318.BK138_09355"/>